<dbReference type="GO" id="GO:0004175">
    <property type="term" value="F:endopeptidase activity"/>
    <property type="evidence" value="ECO:0007669"/>
    <property type="project" value="UniProtKB-ARBA"/>
</dbReference>
<comment type="caution">
    <text evidence="3">The sequence shown here is derived from an EMBL/GenBank/DDBJ whole genome shotgun (WGS) entry which is preliminary data.</text>
</comment>
<keyword evidence="4" id="KW-1185">Reference proteome</keyword>
<organism evidence="3 4">
    <name type="scientific">Alcanivorax hongdengensis A-11-3</name>
    <dbReference type="NCBI Taxonomy" id="1177179"/>
    <lineage>
        <taxon>Bacteria</taxon>
        <taxon>Pseudomonadati</taxon>
        <taxon>Pseudomonadota</taxon>
        <taxon>Gammaproteobacteria</taxon>
        <taxon>Oceanospirillales</taxon>
        <taxon>Alcanivoracaceae</taxon>
        <taxon>Alcanivorax</taxon>
    </lineage>
</organism>
<dbReference type="PATRIC" id="fig|1177179.3.peg.1585"/>
<reference evidence="3 4" key="1">
    <citation type="journal article" date="2012" name="J. Bacteriol.">
        <title>Genome Sequence of the Alkane-Degrading Bacterium Alcanivorax hongdengensis Type Strain A-11-3.</title>
        <authorList>
            <person name="Lai Q."/>
            <person name="Shao Z."/>
        </authorList>
    </citation>
    <scope>NUCLEOTIDE SEQUENCE [LARGE SCALE GENOMIC DNA]</scope>
    <source>
        <strain evidence="3 4">A-11-3</strain>
    </source>
</reference>
<proteinExistence type="predicted"/>
<dbReference type="Pfam" id="PF02517">
    <property type="entry name" value="Rce1-like"/>
    <property type="match status" value="1"/>
</dbReference>
<dbReference type="Proteomes" id="UP000010164">
    <property type="component" value="Unassembled WGS sequence"/>
</dbReference>
<feature type="transmembrane region" description="Helical" evidence="1">
    <location>
        <begin position="228"/>
        <end position="248"/>
    </location>
</feature>
<evidence type="ECO:0000313" key="3">
    <source>
        <dbReference type="EMBL" id="EKF74541.1"/>
    </source>
</evidence>
<feature type="transmembrane region" description="Helical" evidence="1">
    <location>
        <begin position="121"/>
        <end position="143"/>
    </location>
</feature>
<keyword evidence="1" id="KW-0472">Membrane</keyword>
<gene>
    <name evidence="3" type="ORF">A11A3_07940</name>
</gene>
<dbReference type="eggNOG" id="COG1266">
    <property type="taxonomic scope" value="Bacteria"/>
</dbReference>
<keyword evidence="1" id="KW-0812">Transmembrane</keyword>
<dbReference type="EMBL" id="AMRJ01000010">
    <property type="protein sequence ID" value="EKF74541.1"/>
    <property type="molecule type" value="Genomic_DNA"/>
</dbReference>
<feature type="domain" description="CAAX prenyl protease 2/Lysostaphin resistance protein A-like" evidence="2">
    <location>
        <begin position="170"/>
        <end position="265"/>
    </location>
</feature>
<dbReference type="InterPro" id="IPR003675">
    <property type="entry name" value="Rce1/LyrA-like_dom"/>
</dbReference>
<evidence type="ECO:0000313" key="4">
    <source>
        <dbReference type="Proteomes" id="UP000010164"/>
    </source>
</evidence>
<sequence length="281" mass="30773">MHVGDAYDLIRMKRSVVAGSAMTNKNEEPKNARLSWLERPGEDFPFYRGQPVSLSAVKWLVVLVAVAAGFACLTVDVPILTSDLGIFIRTLLFPAIPLVALRIMVGAHWRCLFRRVRRADVGWMLGFAVLNLLVSTLVGWLIMTLFGAEANAAVVGLAGLGASERGLFFLRTVPQLFGEEVLTVLPFLAILSLAHDRLNLSRGRSLLLAWLLSSILFGLVHLPSYNWNLLQCLLIIGSARLVLSLAYIKTKNIWVSTGAHIINDWAIFSVVILGSAAKVVG</sequence>
<keyword evidence="1" id="KW-1133">Transmembrane helix</keyword>
<feature type="transmembrane region" description="Helical" evidence="1">
    <location>
        <begin position="260"/>
        <end position="280"/>
    </location>
</feature>
<dbReference type="STRING" id="1177179.A11A3_07940"/>
<feature type="transmembrane region" description="Helical" evidence="1">
    <location>
        <begin position="206"/>
        <end position="222"/>
    </location>
</feature>
<name>L0WC69_9GAMM</name>
<evidence type="ECO:0000256" key="1">
    <source>
        <dbReference type="SAM" id="Phobius"/>
    </source>
</evidence>
<protein>
    <submittedName>
        <fullName evidence="3">Abortive infection protein</fullName>
    </submittedName>
</protein>
<dbReference type="AlphaFoldDB" id="L0WC69"/>
<dbReference type="GO" id="GO:0080120">
    <property type="term" value="P:CAAX-box protein maturation"/>
    <property type="evidence" value="ECO:0007669"/>
    <property type="project" value="UniProtKB-ARBA"/>
</dbReference>
<feature type="transmembrane region" description="Helical" evidence="1">
    <location>
        <begin position="56"/>
        <end position="80"/>
    </location>
</feature>
<feature type="transmembrane region" description="Helical" evidence="1">
    <location>
        <begin position="86"/>
        <end position="109"/>
    </location>
</feature>
<accession>L0WC69</accession>
<feature type="transmembrane region" description="Helical" evidence="1">
    <location>
        <begin position="176"/>
        <end position="194"/>
    </location>
</feature>
<evidence type="ECO:0000259" key="2">
    <source>
        <dbReference type="Pfam" id="PF02517"/>
    </source>
</evidence>